<protein>
    <recommendedName>
        <fullName evidence="2">Chromo domain-containing protein</fullName>
    </recommendedName>
</protein>
<comment type="caution">
    <text evidence="3">The sequence shown here is derived from an EMBL/GenBank/DDBJ whole genome shotgun (WGS) entry which is preliminary data.</text>
</comment>
<dbReference type="STRING" id="1447872.A0A1J9NZI7"/>
<dbReference type="SUPFAM" id="SSF54160">
    <property type="entry name" value="Chromo domain-like"/>
    <property type="match status" value="1"/>
</dbReference>
<dbReference type="InterPro" id="IPR016197">
    <property type="entry name" value="Chromo-like_dom_sf"/>
</dbReference>
<dbReference type="InterPro" id="IPR000953">
    <property type="entry name" value="Chromo/chromo_shadow_dom"/>
</dbReference>
<accession>A0A1J9NZI7</accession>
<evidence type="ECO:0000313" key="4">
    <source>
        <dbReference type="Proteomes" id="UP000182235"/>
    </source>
</evidence>
<sequence length="90" mass="10315">LLRSAAGDSLSFQICHESQSPAIDVDGHEKYYVKKILKKKIRYRQKHYLVKWVGWTAPTWVKTSLMKETQTLDDYLQGTTGGEEEGNVRG</sequence>
<feature type="domain" description="Chromo" evidence="2">
    <location>
        <begin position="31"/>
        <end position="87"/>
    </location>
</feature>
<keyword evidence="4" id="KW-1185">Reference proteome</keyword>
<proteinExistence type="predicted"/>
<dbReference type="OrthoDB" id="4509506at2759"/>
<feature type="non-terminal residue" evidence="3">
    <location>
        <position position="1"/>
    </location>
</feature>
<organism evidence="3 4">
    <name type="scientific">Emergomyces pasteurianus Ep9510</name>
    <dbReference type="NCBI Taxonomy" id="1447872"/>
    <lineage>
        <taxon>Eukaryota</taxon>
        <taxon>Fungi</taxon>
        <taxon>Dikarya</taxon>
        <taxon>Ascomycota</taxon>
        <taxon>Pezizomycotina</taxon>
        <taxon>Eurotiomycetes</taxon>
        <taxon>Eurotiomycetidae</taxon>
        <taxon>Onygenales</taxon>
        <taxon>Ajellomycetaceae</taxon>
        <taxon>Emergomyces</taxon>
    </lineage>
</organism>
<evidence type="ECO:0000259" key="2">
    <source>
        <dbReference type="PROSITE" id="PS50013"/>
    </source>
</evidence>
<dbReference type="EMBL" id="LGRN01001576">
    <property type="protein sequence ID" value="OJD09390.1"/>
    <property type="molecule type" value="Genomic_DNA"/>
</dbReference>
<name>A0A1J9NZI7_9EURO</name>
<gene>
    <name evidence="3" type="ORF">AJ78_09070</name>
</gene>
<dbReference type="AlphaFoldDB" id="A0A1J9NZI7"/>
<dbReference type="Gene3D" id="2.40.50.40">
    <property type="match status" value="1"/>
</dbReference>
<comment type="subunit">
    <text evidence="1">Component of the NuA4 histone acetyltransferase complex.</text>
</comment>
<dbReference type="VEuPathDB" id="FungiDB:AJ78_09070"/>
<dbReference type="PROSITE" id="PS50013">
    <property type="entry name" value="CHROMO_2"/>
    <property type="match status" value="1"/>
</dbReference>
<dbReference type="Proteomes" id="UP000182235">
    <property type="component" value="Unassembled WGS sequence"/>
</dbReference>
<reference evidence="3 4" key="1">
    <citation type="submission" date="2015-07" db="EMBL/GenBank/DDBJ databases">
        <title>Emmonsia species relationships and genome sequence.</title>
        <authorList>
            <consortium name="The Broad Institute Genomics Platform"/>
            <person name="Cuomo C.A."/>
            <person name="Munoz J.F."/>
            <person name="Imamovic A."/>
            <person name="Priest M.E."/>
            <person name="Young S."/>
            <person name="Clay O.K."/>
            <person name="McEwen J.G."/>
        </authorList>
    </citation>
    <scope>NUCLEOTIDE SEQUENCE [LARGE SCALE GENOMIC DNA]</scope>
    <source>
        <strain evidence="3 4">UAMH 9510</strain>
    </source>
</reference>
<dbReference type="GO" id="GO:0006338">
    <property type="term" value="P:chromatin remodeling"/>
    <property type="evidence" value="ECO:0007669"/>
    <property type="project" value="UniProtKB-ARBA"/>
</dbReference>
<evidence type="ECO:0000256" key="1">
    <source>
        <dbReference type="ARBA" id="ARBA00011353"/>
    </source>
</evidence>
<evidence type="ECO:0000313" key="3">
    <source>
        <dbReference type="EMBL" id="OJD09390.1"/>
    </source>
</evidence>